<accession>A0A6A6M3H0</accession>
<gene>
    <name evidence="1" type="ORF">GH714_024732</name>
</gene>
<organism evidence="1 2">
    <name type="scientific">Hevea brasiliensis</name>
    <name type="common">Para rubber tree</name>
    <name type="synonym">Siphonia brasiliensis</name>
    <dbReference type="NCBI Taxonomy" id="3981"/>
    <lineage>
        <taxon>Eukaryota</taxon>
        <taxon>Viridiplantae</taxon>
        <taxon>Streptophyta</taxon>
        <taxon>Embryophyta</taxon>
        <taxon>Tracheophyta</taxon>
        <taxon>Spermatophyta</taxon>
        <taxon>Magnoliopsida</taxon>
        <taxon>eudicotyledons</taxon>
        <taxon>Gunneridae</taxon>
        <taxon>Pentapetalae</taxon>
        <taxon>rosids</taxon>
        <taxon>fabids</taxon>
        <taxon>Malpighiales</taxon>
        <taxon>Euphorbiaceae</taxon>
        <taxon>Crotonoideae</taxon>
        <taxon>Micrandreae</taxon>
        <taxon>Hevea</taxon>
    </lineage>
</organism>
<dbReference type="EMBL" id="JAAGAX010000008">
    <property type="protein sequence ID" value="KAF2307078.1"/>
    <property type="molecule type" value="Genomic_DNA"/>
</dbReference>
<protein>
    <submittedName>
        <fullName evidence="1">Uncharacterized protein</fullName>
    </submittedName>
</protein>
<sequence>MLLLSPGRSNFGCHRILNLGQLRRFCRNRLGQRKETEQRSDIVARLGLWGRYCINLPAVENRAEKTGEEIGIFMFSLLVQGLIPEKPGKVVKDTSGKYNYEGINWPWMLQENYDFESPTSVAVSLDPDRFLSMSFNFNRT</sequence>
<reference evidence="1 2" key="1">
    <citation type="journal article" date="2020" name="Mol. Plant">
        <title>The Chromosome-Based Rubber Tree Genome Provides New Insights into Spurge Genome Evolution and Rubber Biosynthesis.</title>
        <authorList>
            <person name="Liu J."/>
            <person name="Shi C."/>
            <person name="Shi C.C."/>
            <person name="Li W."/>
            <person name="Zhang Q.J."/>
            <person name="Zhang Y."/>
            <person name="Li K."/>
            <person name="Lu H.F."/>
            <person name="Shi C."/>
            <person name="Zhu S.T."/>
            <person name="Xiao Z.Y."/>
            <person name="Nan H."/>
            <person name="Yue Y."/>
            <person name="Zhu X.G."/>
            <person name="Wu Y."/>
            <person name="Hong X.N."/>
            <person name="Fan G.Y."/>
            <person name="Tong Y."/>
            <person name="Zhang D."/>
            <person name="Mao C.L."/>
            <person name="Liu Y.L."/>
            <person name="Hao S.J."/>
            <person name="Liu W.Q."/>
            <person name="Lv M.Q."/>
            <person name="Zhang H.B."/>
            <person name="Liu Y."/>
            <person name="Hu-Tang G.R."/>
            <person name="Wang J.P."/>
            <person name="Wang J.H."/>
            <person name="Sun Y.H."/>
            <person name="Ni S.B."/>
            <person name="Chen W.B."/>
            <person name="Zhang X.C."/>
            <person name="Jiao Y.N."/>
            <person name="Eichler E.E."/>
            <person name="Li G.H."/>
            <person name="Liu X."/>
            <person name="Gao L.Z."/>
        </authorList>
    </citation>
    <scope>NUCLEOTIDE SEQUENCE [LARGE SCALE GENOMIC DNA]</scope>
    <source>
        <strain evidence="2">cv. GT1</strain>
        <tissue evidence="1">Leaf</tissue>
    </source>
</reference>
<dbReference type="Proteomes" id="UP000467840">
    <property type="component" value="Chromosome 9"/>
</dbReference>
<name>A0A6A6M3H0_HEVBR</name>
<evidence type="ECO:0000313" key="1">
    <source>
        <dbReference type="EMBL" id="KAF2307078.1"/>
    </source>
</evidence>
<comment type="caution">
    <text evidence="1">The sequence shown here is derived from an EMBL/GenBank/DDBJ whole genome shotgun (WGS) entry which is preliminary data.</text>
</comment>
<keyword evidence="2" id="KW-1185">Reference proteome</keyword>
<proteinExistence type="predicted"/>
<dbReference type="AlphaFoldDB" id="A0A6A6M3H0"/>
<evidence type="ECO:0000313" key="2">
    <source>
        <dbReference type="Proteomes" id="UP000467840"/>
    </source>
</evidence>